<sequence length="175" mass="19299">MSTANAAESVDKQLEKAHDKIEKLEHALAVEQEHNGSLLEVYLGHLFEEQIRATDAASFTQRAKGNDTTSLDAVANAWRRANEMLHETVVNEFPKAQQILATIESSDIPPQSSHLLLIGLLLKLLEIDRGSSSGLQNEIIEKAEGLRLSVVGISKSNIQKMLAAANKQWQIHNDI</sequence>
<evidence type="ECO:0000313" key="3">
    <source>
        <dbReference type="Proteomes" id="UP001476583"/>
    </source>
</evidence>
<gene>
    <name evidence="2" type="ORF">WG219_05885</name>
</gene>
<keyword evidence="3" id="KW-1185">Reference proteome</keyword>
<reference evidence="2 3" key="1">
    <citation type="submission" date="2024-03" db="EMBL/GenBank/DDBJ databases">
        <title>Complete genome of BD2.</title>
        <authorList>
            <person name="Cao G."/>
        </authorList>
    </citation>
    <scope>NUCLEOTIDE SEQUENCE [LARGE SCALE GENOMIC DNA]</scope>
    <source>
        <strain evidence="2 3">BD2</strain>
    </source>
</reference>
<dbReference type="EMBL" id="CP148074">
    <property type="protein sequence ID" value="WXL26989.1"/>
    <property type="molecule type" value="Genomic_DNA"/>
</dbReference>
<evidence type="ECO:0000313" key="2">
    <source>
        <dbReference type="EMBL" id="WXL26989.1"/>
    </source>
</evidence>
<keyword evidence="1" id="KW-0175">Coiled coil</keyword>
<name>A0ABZ2RRZ4_ECTME</name>
<evidence type="ECO:0000256" key="1">
    <source>
        <dbReference type="SAM" id="Coils"/>
    </source>
</evidence>
<feature type="coiled-coil region" evidence="1">
    <location>
        <begin position="7"/>
        <end position="34"/>
    </location>
</feature>
<protein>
    <submittedName>
        <fullName evidence="2">Uncharacterized protein</fullName>
    </submittedName>
</protein>
<organism evidence="2 3">
    <name type="scientific">Ectopseudomonas mendocina</name>
    <name type="common">Pseudomonas mendocina</name>
    <dbReference type="NCBI Taxonomy" id="300"/>
    <lineage>
        <taxon>Bacteria</taxon>
        <taxon>Pseudomonadati</taxon>
        <taxon>Pseudomonadota</taxon>
        <taxon>Gammaproteobacteria</taxon>
        <taxon>Pseudomonadales</taxon>
        <taxon>Pseudomonadaceae</taxon>
        <taxon>Ectopseudomonas</taxon>
    </lineage>
</organism>
<accession>A0ABZ2RRZ4</accession>
<proteinExistence type="predicted"/>
<dbReference type="Proteomes" id="UP001476583">
    <property type="component" value="Chromosome"/>
</dbReference>